<evidence type="ECO:0000313" key="3">
    <source>
        <dbReference type="Proteomes" id="UP000002222"/>
    </source>
</evidence>
<dbReference type="EMBL" id="CP001816">
    <property type="protein sequence ID" value="ACZ11814.1"/>
    <property type="molecule type" value="Genomic_DNA"/>
</dbReference>
<keyword evidence="3" id="KW-1185">Reference proteome</keyword>
<dbReference type="InterPro" id="IPR007712">
    <property type="entry name" value="RelE/ParE_toxin"/>
</dbReference>
<proteinExistence type="predicted"/>
<dbReference type="SUPFAM" id="SSF143011">
    <property type="entry name" value="RelE-like"/>
    <property type="match status" value="1"/>
</dbReference>
<dbReference type="Gene3D" id="3.30.2310.20">
    <property type="entry name" value="RelE-like"/>
    <property type="match status" value="1"/>
</dbReference>
<reference evidence="3" key="1">
    <citation type="submission" date="2009-11" db="EMBL/GenBank/DDBJ databases">
        <title>The complete genome of Sulfurospirillum deleyianum DSM 6946.</title>
        <authorList>
            <consortium name="US DOE Joint Genome Institute (JGI-PGF)"/>
            <person name="Lucas S."/>
            <person name="Copeland A."/>
            <person name="Lapidus A."/>
            <person name="Glavina del Rio T."/>
            <person name="Dalin E."/>
            <person name="Tice H."/>
            <person name="Bruce D."/>
            <person name="Goodwin L."/>
            <person name="Pitluck S."/>
            <person name="Kyrpides N."/>
            <person name="Mavromatis K."/>
            <person name="Ivanova N."/>
            <person name="Ovchinnikova G."/>
            <person name="Munk A.C."/>
            <person name="Lu M."/>
            <person name="Brettin T."/>
            <person name="Detter J.C."/>
            <person name="Han C."/>
            <person name="Tapia R."/>
            <person name="Larimer F."/>
            <person name="Land M."/>
            <person name="Hauser L."/>
            <person name="Markowitz V."/>
            <person name="Cheng J.F."/>
            <person name="Hugenholtz P."/>
            <person name="Woyke T."/>
            <person name="Wu D."/>
            <person name="Aumann P."/>
            <person name="Schneider S."/>
            <person name="Lang E."/>
            <person name="Spring S."/>
            <person name="Klenk H.P."/>
            <person name="Eisen J.A."/>
        </authorList>
    </citation>
    <scope>NUCLEOTIDE SEQUENCE [LARGE SCALE GENOMIC DNA]</scope>
    <source>
        <strain evidence="3">ATCC 51133 / DSM 6946 / 5175</strain>
    </source>
</reference>
<dbReference type="KEGG" id="sdl:Sdel_0782"/>
<dbReference type="Pfam" id="PF05016">
    <property type="entry name" value="ParE_toxin"/>
    <property type="match status" value="1"/>
</dbReference>
<name>D1B144_SULD5</name>
<dbReference type="eggNOG" id="COG2026">
    <property type="taxonomic scope" value="Bacteria"/>
</dbReference>
<dbReference type="OrthoDB" id="5368584at2"/>
<dbReference type="RefSeq" id="WP_012856578.1">
    <property type="nucleotide sequence ID" value="NC_013512.1"/>
</dbReference>
<evidence type="ECO:0000256" key="1">
    <source>
        <dbReference type="ARBA" id="ARBA00022649"/>
    </source>
</evidence>
<accession>D1B144</accession>
<evidence type="ECO:0000313" key="2">
    <source>
        <dbReference type="EMBL" id="ACZ11814.1"/>
    </source>
</evidence>
<protein>
    <submittedName>
        <fullName evidence="2">Plasmid stabilization system</fullName>
    </submittedName>
</protein>
<dbReference type="Proteomes" id="UP000002222">
    <property type="component" value="Chromosome"/>
</dbReference>
<sequence length="98" mass="11350">MYALKTHPLVEEDLKAFDNSVVILILKKLAGLQHSPFRGQPLGNKNNLDLTGYYKTYVSKKQIRIVYKIIDNELVVYVVTIGKREEIEVYKEALKRLN</sequence>
<gene>
    <name evidence="2" type="ordered locus">Sdel_0782</name>
</gene>
<dbReference type="InterPro" id="IPR035093">
    <property type="entry name" value="RelE/ParE_toxin_dom_sf"/>
</dbReference>
<reference evidence="2 3" key="2">
    <citation type="journal article" date="2010" name="Stand. Genomic Sci.">
        <title>Complete genome sequence of Sulfurospirillum deleyianum type strain (5175).</title>
        <authorList>
            <person name="Sikorski J."/>
            <person name="Lapidus A."/>
            <person name="Copeland A."/>
            <person name="Glavina Del Rio T."/>
            <person name="Nolan M."/>
            <person name="Lucas S."/>
            <person name="Chen F."/>
            <person name="Tice H."/>
            <person name="Cheng J.F."/>
            <person name="Saunders E."/>
            <person name="Bruce D."/>
            <person name="Goodwin L."/>
            <person name="Pitluck S."/>
            <person name="Ovchinnikova G."/>
            <person name="Pati A."/>
            <person name="Ivanova N."/>
            <person name="Mavromatis K."/>
            <person name="Chen A."/>
            <person name="Palaniappan K."/>
            <person name="Chain P."/>
            <person name="Land M."/>
            <person name="Hauser L."/>
            <person name="Chang Y.J."/>
            <person name="Jeffries C.D."/>
            <person name="Brettin T."/>
            <person name="Detter J.C."/>
            <person name="Han C."/>
            <person name="Rohde M."/>
            <person name="Lang E."/>
            <person name="Spring S."/>
            <person name="Goker M."/>
            <person name="Bristow J."/>
            <person name="Eisen J.A."/>
            <person name="Markowitz V."/>
            <person name="Hugenholtz P."/>
            <person name="Kyrpides N.C."/>
            <person name="Klenk H.P."/>
        </authorList>
    </citation>
    <scope>NUCLEOTIDE SEQUENCE [LARGE SCALE GENOMIC DNA]</scope>
    <source>
        <strain evidence="3">ATCC 51133 / DSM 6946 / 5175</strain>
    </source>
</reference>
<dbReference type="HOGENOM" id="CLU_155761_0_2_7"/>
<dbReference type="STRING" id="525898.Sdel_0782"/>
<organism evidence="2 3">
    <name type="scientific">Sulfurospirillum deleyianum (strain ATCC 51133 / DSM 6946 / 5175)</name>
    <dbReference type="NCBI Taxonomy" id="525898"/>
    <lineage>
        <taxon>Bacteria</taxon>
        <taxon>Pseudomonadati</taxon>
        <taxon>Campylobacterota</taxon>
        <taxon>Epsilonproteobacteria</taxon>
        <taxon>Campylobacterales</taxon>
        <taxon>Sulfurospirillaceae</taxon>
        <taxon>Sulfurospirillum</taxon>
    </lineage>
</organism>
<dbReference type="AlphaFoldDB" id="D1B144"/>
<keyword evidence="1" id="KW-1277">Toxin-antitoxin system</keyword>